<evidence type="ECO:0000256" key="1">
    <source>
        <dbReference type="SAM" id="Phobius"/>
    </source>
</evidence>
<keyword evidence="1" id="KW-0472">Membrane</keyword>
<accession>A0AAV3ZIR6</accession>
<feature type="transmembrane region" description="Helical" evidence="1">
    <location>
        <begin position="56"/>
        <end position="80"/>
    </location>
</feature>
<gene>
    <name evidence="2" type="ORF">PoB_002078400</name>
</gene>
<name>A0AAV3ZIR6_9GAST</name>
<comment type="caution">
    <text evidence="2">The sequence shown here is derived from an EMBL/GenBank/DDBJ whole genome shotgun (WGS) entry which is preliminary data.</text>
</comment>
<sequence>MDGQIWSDAELTSVLRTLTDNGCDLRKLQFLTPLYTGEVRIRPKTPPIHGKKFHSWYLAPIMVGLLLLVAATVLVIYLRWCCNQEIEVYLSQVNSSQAKSKCQVKLSSPVESSSHVKSNCQVLASTLYNDATVQNGPTV</sequence>
<protein>
    <submittedName>
        <fullName evidence="2">Uncharacterized protein</fullName>
    </submittedName>
</protein>
<dbReference type="AlphaFoldDB" id="A0AAV3ZIR6"/>
<keyword evidence="1" id="KW-1133">Transmembrane helix</keyword>
<keyword evidence="1" id="KW-0812">Transmembrane</keyword>
<keyword evidence="3" id="KW-1185">Reference proteome</keyword>
<dbReference type="Proteomes" id="UP000735302">
    <property type="component" value="Unassembled WGS sequence"/>
</dbReference>
<organism evidence="2 3">
    <name type="scientific">Plakobranchus ocellatus</name>
    <dbReference type="NCBI Taxonomy" id="259542"/>
    <lineage>
        <taxon>Eukaryota</taxon>
        <taxon>Metazoa</taxon>
        <taxon>Spiralia</taxon>
        <taxon>Lophotrochozoa</taxon>
        <taxon>Mollusca</taxon>
        <taxon>Gastropoda</taxon>
        <taxon>Heterobranchia</taxon>
        <taxon>Euthyneura</taxon>
        <taxon>Panpulmonata</taxon>
        <taxon>Sacoglossa</taxon>
        <taxon>Placobranchoidea</taxon>
        <taxon>Plakobranchidae</taxon>
        <taxon>Plakobranchus</taxon>
    </lineage>
</organism>
<evidence type="ECO:0000313" key="3">
    <source>
        <dbReference type="Proteomes" id="UP000735302"/>
    </source>
</evidence>
<evidence type="ECO:0000313" key="2">
    <source>
        <dbReference type="EMBL" id="GFN94278.1"/>
    </source>
</evidence>
<proteinExistence type="predicted"/>
<dbReference type="EMBL" id="BLXT01002432">
    <property type="protein sequence ID" value="GFN94278.1"/>
    <property type="molecule type" value="Genomic_DNA"/>
</dbReference>
<reference evidence="2 3" key="1">
    <citation type="journal article" date="2021" name="Elife">
        <title>Chloroplast acquisition without the gene transfer in kleptoplastic sea slugs, Plakobranchus ocellatus.</title>
        <authorList>
            <person name="Maeda T."/>
            <person name="Takahashi S."/>
            <person name="Yoshida T."/>
            <person name="Shimamura S."/>
            <person name="Takaki Y."/>
            <person name="Nagai Y."/>
            <person name="Toyoda A."/>
            <person name="Suzuki Y."/>
            <person name="Arimoto A."/>
            <person name="Ishii H."/>
            <person name="Satoh N."/>
            <person name="Nishiyama T."/>
            <person name="Hasebe M."/>
            <person name="Maruyama T."/>
            <person name="Minagawa J."/>
            <person name="Obokata J."/>
            <person name="Shigenobu S."/>
        </authorList>
    </citation>
    <scope>NUCLEOTIDE SEQUENCE [LARGE SCALE GENOMIC DNA]</scope>
</reference>